<evidence type="ECO:0000313" key="8">
    <source>
        <dbReference type="Proteomes" id="UP001141552"/>
    </source>
</evidence>
<dbReference type="OrthoDB" id="1622899at2759"/>
<dbReference type="PROSITE" id="PS51005">
    <property type="entry name" value="NAC"/>
    <property type="match status" value="1"/>
</dbReference>
<evidence type="ECO:0000313" key="7">
    <source>
        <dbReference type="EMBL" id="KAJ4846049.1"/>
    </source>
</evidence>
<keyword evidence="1" id="KW-0805">Transcription regulation</keyword>
<feature type="compositionally biased region" description="Polar residues" evidence="5">
    <location>
        <begin position="189"/>
        <end position="201"/>
    </location>
</feature>
<gene>
    <name evidence="7" type="ORF">Tsubulata_002566</name>
</gene>
<dbReference type="PANTHER" id="PTHR31719:SF43">
    <property type="entry name" value="NAC TRANSCRIPTION FACTOR 56"/>
    <property type="match status" value="1"/>
</dbReference>
<dbReference type="Proteomes" id="UP001141552">
    <property type="component" value="Unassembled WGS sequence"/>
</dbReference>
<sequence length="425" mass="46886">MVPPGFPPGFRFCPTEEELVRYLLMMVRGMLHINININFSDVYGEKPPWEICGGIQNFHCFTKLNRVSPKKVCRSAAGGEWHGNTSGADIVDSQTQQVIGSRKVFSFREKKGRDGVSSRKRTKNDVGDKWNMHEYSLAGASLIGLDDKYKDYVLCVISRSNHGRQRKKQKKESGFVADSDHTHEYEASLGSQDSGPSTAASVPSDAFVDSPPAANNTPWDLVPSDSVADSTETIIPGFYEQNQVENLEVGDDLGFLDLLLFQEQEPEPEPIALPCPESEPEPLDLHDSRLGYGQENEPEKELGFAADPQECEPSLGSQDSGPNTAASVPPDTFADSPPAAKNTASESCSFGDFTETNTDAFFPPIDFTDLYEQTQMENLEVGDQSPGFLDFLLCPDVPEPLHIHDWRLDSVECNAMMADYLSNLS</sequence>
<keyword evidence="3" id="KW-0804">Transcription</keyword>
<evidence type="ECO:0000256" key="5">
    <source>
        <dbReference type="SAM" id="MobiDB-lite"/>
    </source>
</evidence>
<keyword evidence="8" id="KW-1185">Reference proteome</keyword>
<dbReference type="EMBL" id="JAKUCV010001512">
    <property type="protein sequence ID" value="KAJ4846049.1"/>
    <property type="molecule type" value="Genomic_DNA"/>
</dbReference>
<feature type="compositionally biased region" description="Polar residues" evidence="5">
    <location>
        <begin position="315"/>
        <end position="326"/>
    </location>
</feature>
<evidence type="ECO:0000256" key="3">
    <source>
        <dbReference type="ARBA" id="ARBA00023163"/>
    </source>
</evidence>
<dbReference type="Pfam" id="PF02365">
    <property type="entry name" value="NAM"/>
    <property type="match status" value="1"/>
</dbReference>
<protein>
    <recommendedName>
        <fullName evidence="6">NAC domain-containing protein</fullName>
    </recommendedName>
</protein>
<evidence type="ECO:0000259" key="6">
    <source>
        <dbReference type="PROSITE" id="PS51005"/>
    </source>
</evidence>
<dbReference type="Gene3D" id="2.170.150.80">
    <property type="entry name" value="NAC domain"/>
    <property type="match status" value="1"/>
</dbReference>
<dbReference type="AlphaFoldDB" id="A0A9Q0G9F1"/>
<organism evidence="7 8">
    <name type="scientific">Turnera subulata</name>
    <dbReference type="NCBI Taxonomy" id="218843"/>
    <lineage>
        <taxon>Eukaryota</taxon>
        <taxon>Viridiplantae</taxon>
        <taxon>Streptophyta</taxon>
        <taxon>Embryophyta</taxon>
        <taxon>Tracheophyta</taxon>
        <taxon>Spermatophyta</taxon>
        <taxon>Magnoliopsida</taxon>
        <taxon>eudicotyledons</taxon>
        <taxon>Gunneridae</taxon>
        <taxon>Pentapetalae</taxon>
        <taxon>rosids</taxon>
        <taxon>fabids</taxon>
        <taxon>Malpighiales</taxon>
        <taxon>Passifloraceae</taxon>
        <taxon>Turnera</taxon>
    </lineage>
</organism>
<keyword evidence="2" id="KW-0238">DNA-binding</keyword>
<feature type="region of interest" description="Disordered" evidence="5">
    <location>
        <begin position="268"/>
        <end position="347"/>
    </location>
</feature>
<name>A0A9Q0G9F1_9ROSI</name>
<dbReference type="GO" id="GO:0003677">
    <property type="term" value="F:DNA binding"/>
    <property type="evidence" value="ECO:0007669"/>
    <property type="project" value="UniProtKB-KW"/>
</dbReference>
<dbReference type="GO" id="GO:0006355">
    <property type="term" value="P:regulation of DNA-templated transcription"/>
    <property type="evidence" value="ECO:0007669"/>
    <property type="project" value="InterPro"/>
</dbReference>
<evidence type="ECO:0000256" key="4">
    <source>
        <dbReference type="ARBA" id="ARBA00023242"/>
    </source>
</evidence>
<accession>A0A9Q0G9F1</accession>
<feature type="domain" description="NAC" evidence="6">
    <location>
        <begin position="6"/>
        <end position="160"/>
    </location>
</feature>
<dbReference type="PANTHER" id="PTHR31719">
    <property type="entry name" value="NAC TRANSCRIPTION FACTOR 56"/>
    <property type="match status" value="1"/>
</dbReference>
<proteinExistence type="predicted"/>
<evidence type="ECO:0000256" key="1">
    <source>
        <dbReference type="ARBA" id="ARBA00023015"/>
    </source>
</evidence>
<reference evidence="7" key="2">
    <citation type="journal article" date="2023" name="Plants (Basel)">
        <title>Annotation of the Turnera subulata (Passifloraceae) Draft Genome Reveals the S-Locus Evolved after the Divergence of Turneroideae from Passifloroideae in a Stepwise Manner.</title>
        <authorList>
            <person name="Henning P.M."/>
            <person name="Roalson E.H."/>
            <person name="Mir W."/>
            <person name="McCubbin A.G."/>
            <person name="Shore J.S."/>
        </authorList>
    </citation>
    <scope>NUCLEOTIDE SEQUENCE</scope>
    <source>
        <strain evidence="7">F60SS</strain>
    </source>
</reference>
<evidence type="ECO:0000256" key="2">
    <source>
        <dbReference type="ARBA" id="ARBA00023125"/>
    </source>
</evidence>
<feature type="region of interest" description="Disordered" evidence="5">
    <location>
        <begin position="185"/>
        <end position="222"/>
    </location>
</feature>
<keyword evidence="4" id="KW-0539">Nucleus</keyword>
<dbReference type="InterPro" id="IPR036093">
    <property type="entry name" value="NAC_dom_sf"/>
</dbReference>
<comment type="caution">
    <text evidence="7">The sequence shown here is derived from an EMBL/GenBank/DDBJ whole genome shotgun (WGS) entry which is preliminary data.</text>
</comment>
<reference evidence="7" key="1">
    <citation type="submission" date="2022-02" db="EMBL/GenBank/DDBJ databases">
        <authorList>
            <person name="Henning P.M."/>
            <person name="McCubbin A.G."/>
            <person name="Shore J.S."/>
        </authorList>
    </citation>
    <scope>NUCLEOTIDE SEQUENCE</scope>
    <source>
        <strain evidence="7">F60SS</strain>
        <tissue evidence="7">Leaves</tissue>
    </source>
</reference>
<dbReference type="InterPro" id="IPR003441">
    <property type="entry name" value="NAC-dom"/>
</dbReference>
<dbReference type="SUPFAM" id="SSF101941">
    <property type="entry name" value="NAC domain"/>
    <property type="match status" value="1"/>
</dbReference>